<dbReference type="Gene3D" id="2.40.360.20">
    <property type="match status" value="1"/>
</dbReference>
<comment type="caution">
    <text evidence="1">The sequence shown here is derived from an EMBL/GenBank/DDBJ whole genome shotgun (WGS) entry which is preliminary data.</text>
</comment>
<dbReference type="EMBL" id="DTLI01000115">
    <property type="protein sequence ID" value="HHS52087.1"/>
    <property type="molecule type" value="Genomic_DNA"/>
</dbReference>
<sequence>MIIAGKEYFRIDGPDVTYFIRAEDEFLLILHLYRPNDEDTIIDTLLHHQNFHGGKSWFVKGYKWESEYMPYRADYDGTEVISLPVGSFDCLKVNYTNNPDEYDCTDFYFLDDTDYHIISFWYGKDVGIVKIEAAYVDEEGDKDVCQWKLIRYGLKKR</sequence>
<evidence type="ECO:0000313" key="1">
    <source>
        <dbReference type="EMBL" id="HHS52087.1"/>
    </source>
</evidence>
<dbReference type="AlphaFoldDB" id="A0A7C6A952"/>
<reference evidence="1" key="1">
    <citation type="journal article" date="2020" name="mSystems">
        <title>Genome- and Community-Level Interaction Insights into Carbon Utilization and Element Cycling Functions of Hydrothermarchaeota in Hydrothermal Sediment.</title>
        <authorList>
            <person name="Zhou Z."/>
            <person name="Liu Y."/>
            <person name="Xu W."/>
            <person name="Pan J."/>
            <person name="Luo Z.H."/>
            <person name="Li M."/>
        </authorList>
    </citation>
    <scope>NUCLEOTIDE SEQUENCE [LARGE SCALE GENOMIC DNA]</scope>
    <source>
        <strain evidence="1">SpSt-876</strain>
    </source>
</reference>
<proteinExistence type="predicted"/>
<gene>
    <name evidence="1" type="ORF">ENW73_04375</name>
</gene>
<protein>
    <submittedName>
        <fullName evidence="1">Uncharacterized protein</fullName>
    </submittedName>
</protein>
<name>A0A7C6A952_UNCW3</name>
<accession>A0A7C6A952</accession>
<organism evidence="1">
    <name type="scientific">candidate division WOR-3 bacterium</name>
    <dbReference type="NCBI Taxonomy" id="2052148"/>
    <lineage>
        <taxon>Bacteria</taxon>
        <taxon>Bacteria division WOR-3</taxon>
    </lineage>
</organism>